<dbReference type="Pfam" id="PF04028">
    <property type="entry name" value="DUF374"/>
    <property type="match status" value="1"/>
</dbReference>
<name>A0A1X0Y1S7_9BACT</name>
<comment type="caution">
    <text evidence="2">The sequence shown here is derived from an EMBL/GenBank/DDBJ whole genome shotgun (WGS) entry which is preliminary data.</text>
</comment>
<organism evidence="2 3">
    <name type="scientific">Geothermobacter hydrogeniphilus</name>
    <dbReference type="NCBI Taxonomy" id="1969733"/>
    <lineage>
        <taxon>Bacteria</taxon>
        <taxon>Pseudomonadati</taxon>
        <taxon>Thermodesulfobacteriota</taxon>
        <taxon>Desulfuromonadia</taxon>
        <taxon>Desulfuromonadales</taxon>
        <taxon>Geothermobacteraceae</taxon>
        <taxon>Geothermobacter</taxon>
    </lineage>
</organism>
<dbReference type="CDD" id="cd07983">
    <property type="entry name" value="LPLAT_DUF374-like"/>
    <property type="match status" value="1"/>
</dbReference>
<dbReference type="InterPro" id="IPR007172">
    <property type="entry name" value="DUF374"/>
</dbReference>
<reference evidence="2 3" key="1">
    <citation type="submission" date="2017-03" db="EMBL/GenBank/DDBJ databases">
        <title>Genome sequence of Geothermobacter sp. EPR-M, Deep-Sea Iron Reducer.</title>
        <authorList>
            <person name="Tully B."/>
            <person name="Savalia P."/>
            <person name="Abuyen K."/>
            <person name="Baughan C."/>
            <person name="Romero E."/>
            <person name="Ronkowski C."/>
            <person name="Torres B."/>
            <person name="Tremblay J."/>
            <person name="Trujillo A."/>
            <person name="Tyler M."/>
            <person name="Perez-Rodriguez I."/>
            <person name="Amend J."/>
        </authorList>
    </citation>
    <scope>NUCLEOTIDE SEQUENCE [LARGE SCALE GENOMIC DNA]</scope>
    <source>
        <strain evidence="2 3">EPR-M</strain>
    </source>
</reference>
<dbReference type="AlphaFoldDB" id="A0A1X0Y1S7"/>
<dbReference type="RefSeq" id="WP_085010808.1">
    <property type="nucleotide sequence ID" value="NZ_NAAD01000013.1"/>
</dbReference>
<proteinExistence type="predicted"/>
<dbReference type="OrthoDB" id="9810508at2"/>
<evidence type="ECO:0000313" key="3">
    <source>
        <dbReference type="Proteomes" id="UP000193136"/>
    </source>
</evidence>
<dbReference type="STRING" id="1969733.B5V00_10780"/>
<dbReference type="Proteomes" id="UP000193136">
    <property type="component" value="Unassembled WGS sequence"/>
</dbReference>
<sequence>MGRWTERLAAACVPVLGWGVINLIHASQRTEYLGVDHVRELFTRGERIIISFWHDQLLLMVKGYQHVRKGVADGGGARILISSSQDGELIARTMKLFGQGTVRGSSSRGGSRALREMVKLMREPFDLVFTPDGPRGPRHQVKPGVAQLARISGRPVIPMAYVSSRGHRFSSWDRFLLPAPFARGVFSFGPPIWHQPGEQAEVFCERLARSMAENEARAVSRLEERGVSAV</sequence>
<evidence type="ECO:0000259" key="1">
    <source>
        <dbReference type="Pfam" id="PF04028"/>
    </source>
</evidence>
<accession>A0A1X0Y1S7</accession>
<keyword evidence="3" id="KW-1185">Reference proteome</keyword>
<protein>
    <recommendedName>
        <fullName evidence="1">DUF374 domain-containing protein</fullName>
    </recommendedName>
</protein>
<evidence type="ECO:0000313" key="2">
    <source>
        <dbReference type="EMBL" id="ORJ59049.1"/>
    </source>
</evidence>
<feature type="domain" description="DUF374" evidence="1">
    <location>
        <begin position="75"/>
        <end position="138"/>
    </location>
</feature>
<dbReference type="EMBL" id="NAAD01000013">
    <property type="protein sequence ID" value="ORJ59049.1"/>
    <property type="molecule type" value="Genomic_DNA"/>
</dbReference>
<gene>
    <name evidence="2" type="ORF">B5V00_10780</name>
</gene>